<evidence type="ECO:0000313" key="8">
    <source>
        <dbReference type="Proteomes" id="UP000253782"/>
    </source>
</evidence>
<accession>A0A369UQ45</accession>
<dbReference type="GO" id="GO:0006352">
    <property type="term" value="P:DNA-templated transcription initiation"/>
    <property type="evidence" value="ECO:0007669"/>
    <property type="project" value="InterPro"/>
</dbReference>
<organism evidence="7 8">
    <name type="scientific">Dyella tabacisoli</name>
    <dbReference type="NCBI Taxonomy" id="2282381"/>
    <lineage>
        <taxon>Bacteria</taxon>
        <taxon>Pseudomonadati</taxon>
        <taxon>Pseudomonadota</taxon>
        <taxon>Gammaproteobacteria</taxon>
        <taxon>Lysobacterales</taxon>
        <taxon>Rhodanobacteraceae</taxon>
        <taxon>Dyella</taxon>
    </lineage>
</organism>
<keyword evidence="4" id="KW-0804">Transcription</keyword>
<dbReference type="SUPFAM" id="SSF88659">
    <property type="entry name" value="Sigma3 and sigma4 domains of RNA polymerase sigma factors"/>
    <property type="match status" value="1"/>
</dbReference>
<dbReference type="Pfam" id="PF04542">
    <property type="entry name" value="Sigma70_r2"/>
    <property type="match status" value="1"/>
</dbReference>
<dbReference type="GO" id="GO:0016987">
    <property type="term" value="F:sigma factor activity"/>
    <property type="evidence" value="ECO:0007669"/>
    <property type="project" value="UniProtKB-KW"/>
</dbReference>
<evidence type="ECO:0000259" key="5">
    <source>
        <dbReference type="Pfam" id="PF04542"/>
    </source>
</evidence>
<evidence type="ECO:0000256" key="4">
    <source>
        <dbReference type="ARBA" id="ARBA00023163"/>
    </source>
</evidence>
<dbReference type="InterPro" id="IPR013325">
    <property type="entry name" value="RNA_pol_sigma_r2"/>
</dbReference>
<dbReference type="InterPro" id="IPR036388">
    <property type="entry name" value="WH-like_DNA-bd_sf"/>
</dbReference>
<evidence type="ECO:0000256" key="3">
    <source>
        <dbReference type="ARBA" id="ARBA00023082"/>
    </source>
</evidence>
<protein>
    <submittedName>
        <fullName evidence="7">RNA polymerase subunit sigma</fullName>
    </submittedName>
</protein>
<dbReference type="NCBIfam" id="TIGR02937">
    <property type="entry name" value="sigma70-ECF"/>
    <property type="match status" value="1"/>
</dbReference>
<name>A0A369UQ45_9GAMM</name>
<evidence type="ECO:0000259" key="6">
    <source>
        <dbReference type="Pfam" id="PF08281"/>
    </source>
</evidence>
<dbReference type="InterPro" id="IPR013324">
    <property type="entry name" value="RNA_pol_sigma_r3/r4-like"/>
</dbReference>
<dbReference type="CDD" id="cd06171">
    <property type="entry name" value="Sigma70_r4"/>
    <property type="match status" value="1"/>
</dbReference>
<dbReference type="Gene3D" id="1.10.10.10">
    <property type="entry name" value="Winged helix-like DNA-binding domain superfamily/Winged helix DNA-binding domain"/>
    <property type="match status" value="1"/>
</dbReference>
<dbReference type="Proteomes" id="UP000253782">
    <property type="component" value="Unassembled WGS sequence"/>
</dbReference>
<keyword evidence="8" id="KW-1185">Reference proteome</keyword>
<dbReference type="PANTHER" id="PTHR43133:SF25">
    <property type="entry name" value="RNA POLYMERASE SIGMA FACTOR RFAY-RELATED"/>
    <property type="match status" value="1"/>
</dbReference>
<keyword evidence="3" id="KW-0731">Sigma factor</keyword>
<dbReference type="Pfam" id="PF08281">
    <property type="entry name" value="Sigma70_r4_2"/>
    <property type="match status" value="1"/>
</dbReference>
<keyword evidence="2" id="KW-0805">Transcription regulation</keyword>
<feature type="domain" description="RNA polymerase sigma factor 70 region 4 type 2" evidence="6">
    <location>
        <begin position="106"/>
        <end position="156"/>
    </location>
</feature>
<dbReference type="InterPro" id="IPR007627">
    <property type="entry name" value="RNA_pol_sigma70_r2"/>
</dbReference>
<reference evidence="7 8" key="1">
    <citation type="submission" date="2018-07" db="EMBL/GenBank/DDBJ databases">
        <title>Dyella tabacisoli L4-6T, whole genome shotgun sequence.</title>
        <authorList>
            <person name="Zhou X.-K."/>
            <person name="Li W.-J."/>
            <person name="Duan Y.-Q."/>
        </authorList>
    </citation>
    <scope>NUCLEOTIDE SEQUENCE [LARGE SCALE GENOMIC DNA]</scope>
    <source>
        <strain evidence="7 8">L4-6</strain>
    </source>
</reference>
<feature type="domain" description="RNA polymerase sigma-70 region 2" evidence="5">
    <location>
        <begin position="3"/>
        <end position="62"/>
    </location>
</feature>
<gene>
    <name evidence="7" type="ORF">DVJ77_10185</name>
</gene>
<dbReference type="InterPro" id="IPR039425">
    <property type="entry name" value="RNA_pol_sigma-70-like"/>
</dbReference>
<dbReference type="GO" id="GO:0003677">
    <property type="term" value="F:DNA binding"/>
    <property type="evidence" value="ECO:0007669"/>
    <property type="project" value="InterPro"/>
</dbReference>
<evidence type="ECO:0000256" key="1">
    <source>
        <dbReference type="ARBA" id="ARBA00010641"/>
    </source>
</evidence>
<evidence type="ECO:0000256" key="2">
    <source>
        <dbReference type="ARBA" id="ARBA00023015"/>
    </source>
</evidence>
<dbReference type="InterPro" id="IPR013249">
    <property type="entry name" value="RNA_pol_sigma70_r4_t2"/>
</dbReference>
<dbReference type="OrthoDB" id="9797134at2"/>
<dbReference type="PANTHER" id="PTHR43133">
    <property type="entry name" value="RNA POLYMERASE ECF-TYPE SIGMA FACTO"/>
    <property type="match status" value="1"/>
</dbReference>
<dbReference type="Gene3D" id="1.10.1740.10">
    <property type="match status" value="1"/>
</dbReference>
<comment type="similarity">
    <text evidence="1">Belongs to the sigma-70 factor family. ECF subfamily.</text>
</comment>
<sequence>MALRHLDAAYNLGRWLLGNEQDAADAVHDAYLRAARASDSYAGGNARAWWLAIVRNCCLARLAIRNKEKRNVAIDQHPLTAEHWMPHTDADDVEDRIDSAKRQRLITQHLQNLPDHFREVLILREIEELSYREIADLLQTPIGTVMSRLARGRALLQKALADNVTMQAPYGL</sequence>
<dbReference type="EMBL" id="QQAH01000009">
    <property type="protein sequence ID" value="RDD81848.1"/>
    <property type="molecule type" value="Genomic_DNA"/>
</dbReference>
<proteinExistence type="inferred from homology"/>
<dbReference type="AlphaFoldDB" id="A0A369UQ45"/>
<evidence type="ECO:0000313" key="7">
    <source>
        <dbReference type="EMBL" id="RDD81848.1"/>
    </source>
</evidence>
<dbReference type="SUPFAM" id="SSF88946">
    <property type="entry name" value="Sigma2 domain of RNA polymerase sigma factors"/>
    <property type="match status" value="1"/>
</dbReference>
<comment type="caution">
    <text evidence="7">The sequence shown here is derived from an EMBL/GenBank/DDBJ whole genome shotgun (WGS) entry which is preliminary data.</text>
</comment>
<dbReference type="InterPro" id="IPR014284">
    <property type="entry name" value="RNA_pol_sigma-70_dom"/>
</dbReference>